<organism evidence="1 2">
    <name type="scientific">Acinetobacter phage vB_AbaP_B09_Aci08</name>
    <dbReference type="NCBI Taxonomy" id="2315601"/>
    <lineage>
        <taxon>Viruses</taxon>
        <taxon>Duplodnaviria</taxon>
        <taxon>Heunggongvirae</taxon>
        <taxon>Uroviricota</taxon>
        <taxon>Caudoviricetes</taxon>
        <taxon>Autographivirales</taxon>
        <taxon>Autoscriptoviridae</taxon>
        <taxon>Beijerinckvirinae</taxon>
        <taxon>Friunavirus</taxon>
        <taxon>Friunavirus Aci08</taxon>
    </lineage>
</organism>
<dbReference type="EMBL" id="MH763831">
    <property type="protein sequence ID" value="AYD82889.1"/>
    <property type="molecule type" value="Genomic_DNA"/>
</dbReference>
<evidence type="ECO:0000313" key="1">
    <source>
        <dbReference type="EMBL" id="AYD82889.1"/>
    </source>
</evidence>
<proteinExistence type="predicted"/>
<keyword evidence="2" id="KW-1185">Reference proteome</keyword>
<evidence type="ECO:0000313" key="2">
    <source>
        <dbReference type="Proteomes" id="UP000269787"/>
    </source>
</evidence>
<sequence length="151" mass="17433">MEPTIKQLQDTIAQLNEALVIWDYVVAKNGEPVQLPITKKIVKSNRGLCYVFFLTYPDCFIDEMWDQLKNPEGTWLFPVGGREEFYSDPNRWANPKRKELAERCIPYLQAKLEAALLKEGDYKDRWDAVAKYLDVVDLPSGPYTTGRHSCS</sequence>
<protein>
    <submittedName>
        <fullName evidence="1">Uncharacterized protein</fullName>
    </submittedName>
</protein>
<name>A0A386KDA3_9CAUD</name>
<dbReference type="Proteomes" id="UP000269787">
    <property type="component" value="Segment"/>
</dbReference>
<accession>A0A386KDA3</accession>
<gene>
    <name evidence="1" type="ORF">Aci08_04</name>
</gene>
<reference evidence="1 2" key="1">
    <citation type="submission" date="2018-08" db="EMBL/GenBank/DDBJ databases">
        <title>Complete genome sequence of five Acinetobacter baumannii phages from Abidjan, Cote d'Ivoire.</title>
        <authorList>
            <person name="Essoh C."/>
            <person name="Vernadet J.-P."/>
            <person name="Vergnaud G."/>
            <person name="Resch G."/>
            <person name="Pourcel C."/>
        </authorList>
    </citation>
    <scope>NUCLEOTIDE SEQUENCE [LARGE SCALE GENOMIC DNA]</scope>
</reference>